<dbReference type="NCBIfam" id="TIGR01951">
    <property type="entry name" value="nusB"/>
    <property type="match status" value="1"/>
</dbReference>
<keyword evidence="3 6" id="KW-0694">RNA-binding</keyword>
<evidence type="ECO:0000256" key="2">
    <source>
        <dbReference type="ARBA" id="ARBA00022814"/>
    </source>
</evidence>
<reference evidence="9" key="1">
    <citation type="journal article" date="2022" name="Int. J. Syst. Evol. Microbiol.">
        <title>Anaeromyxobacter oryzae sp. nov., Anaeromyxobacter diazotrophicus sp. nov. and Anaeromyxobacter paludicola sp. nov., isolated from paddy soils.</title>
        <authorList>
            <person name="Itoh H."/>
            <person name="Xu Z."/>
            <person name="Mise K."/>
            <person name="Masuda Y."/>
            <person name="Ushijima N."/>
            <person name="Hayakawa C."/>
            <person name="Shiratori Y."/>
            <person name="Senoo K."/>
        </authorList>
    </citation>
    <scope>NUCLEOTIDE SEQUENCE [LARGE SCALE GENOMIC DNA]</scope>
    <source>
        <strain evidence="9">Red232</strain>
    </source>
</reference>
<organism evidence="8 9">
    <name type="scientific">Anaeromyxobacter oryzae</name>
    <dbReference type="NCBI Taxonomy" id="2918170"/>
    <lineage>
        <taxon>Bacteria</taxon>
        <taxon>Pseudomonadati</taxon>
        <taxon>Myxococcota</taxon>
        <taxon>Myxococcia</taxon>
        <taxon>Myxococcales</taxon>
        <taxon>Cystobacterineae</taxon>
        <taxon>Anaeromyxobacteraceae</taxon>
        <taxon>Anaeromyxobacter</taxon>
    </lineage>
</organism>
<evidence type="ECO:0000256" key="5">
    <source>
        <dbReference type="ARBA" id="ARBA00023163"/>
    </source>
</evidence>
<comment type="similarity">
    <text evidence="1 6">Belongs to the NusB family.</text>
</comment>
<dbReference type="EMBL" id="AP025591">
    <property type="protein sequence ID" value="BDG05883.1"/>
    <property type="molecule type" value="Genomic_DNA"/>
</dbReference>
<dbReference type="Proteomes" id="UP001162891">
    <property type="component" value="Chromosome"/>
</dbReference>
<keyword evidence="4 6" id="KW-0805">Transcription regulation</keyword>
<evidence type="ECO:0000256" key="6">
    <source>
        <dbReference type="HAMAP-Rule" id="MF_00073"/>
    </source>
</evidence>
<dbReference type="SUPFAM" id="SSF48013">
    <property type="entry name" value="NusB-like"/>
    <property type="match status" value="1"/>
</dbReference>
<dbReference type="HAMAP" id="MF_00073">
    <property type="entry name" value="NusB"/>
    <property type="match status" value="1"/>
</dbReference>
<accession>A0ABN6N1K6</accession>
<evidence type="ECO:0000313" key="9">
    <source>
        <dbReference type="Proteomes" id="UP001162891"/>
    </source>
</evidence>
<dbReference type="PANTHER" id="PTHR11078">
    <property type="entry name" value="N UTILIZATION SUBSTANCE PROTEIN B-RELATED"/>
    <property type="match status" value="1"/>
</dbReference>
<gene>
    <name evidence="6" type="primary">nusB</name>
    <name evidence="8" type="ORF">AMOR_48790</name>
</gene>
<name>A0ABN6N1K6_9BACT</name>
<dbReference type="Pfam" id="PF01029">
    <property type="entry name" value="NusB"/>
    <property type="match status" value="1"/>
</dbReference>
<sequence length="145" mass="16129">MSVTSRRTKARERALQALYQIDVAAEGIDDALSRFWKSFEPVEREVMDVAEALVRGVAAHRRAVDATIEQVSTNWRLDRMAKVDRNVLRLAVYELLETDVPVKVAIDEAIELGKKYGSESSGAFVNGVLDKVASGLPAERRRGTK</sequence>
<comment type="function">
    <text evidence="6">Involved in transcription antitermination. Required for transcription of ribosomal RNA (rRNA) genes. Binds specifically to the boxA antiterminator sequence of the ribosomal RNA (rrn) operons.</text>
</comment>
<dbReference type="PANTHER" id="PTHR11078:SF3">
    <property type="entry name" value="ANTITERMINATION NUSB DOMAIN-CONTAINING PROTEIN"/>
    <property type="match status" value="1"/>
</dbReference>
<keyword evidence="5 6" id="KW-0804">Transcription</keyword>
<evidence type="ECO:0000259" key="7">
    <source>
        <dbReference type="Pfam" id="PF01029"/>
    </source>
</evidence>
<keyword evidence="2 6" id="KW-0889">Transcription antitermination</keyword>
<dbReference type="CDD" id="cd00619">
    <property type="entry name" value="Terminator_NusB"/>
    <property type="match status" value="1"/>
</dbReference>
<evidence type="ECO:0000313" key="8">
    <source>
        <dbReference type="EMBL" id="BDG05883.1"/>
    </source>
</evidence>
<dbReference type="Gene3D" id="1.10.940.10">
    <property type="entry name" value="NusB-like"/>
    <property type="match status" value="1"/>
</dbReference>
<protein>
    <recommendedName>
        <fullName evidence="6">Transcription antitermination protein NusB</fullName>
    </recommendedName>
    <alternativeName>
        <fullName evidence="6">Antitermination factor NusB</fullName>
    </alternativeName>
</protein>
<evidence type="ECO:0000256" key="3">
    <source>
        <dbReference type="ARBA" id="ARBA00022884"/>
    </source>
</evidence>
<evidence type="ECO:0000256" key="1">
    <source>
        <dbReference type="ARBA" id="ARBA00005952"/>
    </source>
</evidence>
<feature type="domain" description="NusB/RsmB/TIM44" evidence="7">
    <location>
        <begin position="9"/>
        <end position="133"/>
    </location>
</feature>
<dbReference type="InterPro" id="IPR035926">
    <property type="entry name" value="NusB-like_sf"/>
</dbReference>
<keyword evidence="9" id="KW-1185">Reference proteome</keyword>
<dbReference type="InterPro" id="IPR011605">
    <property type="entry name" value="NusB_fam"/>
</dbReference>
<evidence type="ECO:0000256" key="4">
    <source>
        <dbReference type="ARBA" id="ARBA00023015"/>
    </source>
</evidence>
<dbReference type="InterPro" id="IPR006027">
    <property type="entry name" value="NusB_RsmB_TIM44"/>
</dbReference>
<proteinExistence type="inferred from homology"/>